<reference evidence="4 5" key="1">
    <citation type="journal article" date="2015" name="Genome Biol.">
        <title>Comparative genomics of Steinernema reveals deeply conserved gene regulatory networks.</title>
        <authorList>
            <person name="Dillman A.R."/>
            <person name="Macchietto M."/>
            <person name="Porter C.F."/>
            <person name="Rogers A."/>
            <person name="Williams B."/>
            <person name="Antoshechkin I."/>
            <person name="Lee M.M."/>
            <person name="Goodwin Z."/>
            <person name="Lu X."/>
            <person name="Lewis E.E."/>
            <person name="Goodrich-Blair H."/>
            <person name="Stock S.P."/>
            <person name="Adams B.J."/>
            <person name="Sternberg P.W."/>
            <person name="Mortazavi A."/>
        </authorList>
    </citation>
    <scope>NUCLEOTIDE SEQUENCE [LARGE SCALE GENOMIC DNA]</scope>
    <source>
        <strain evidence="4 5">ALL</strain>
    </source>
</reference>
<dbReference type="Proteomes" id="UP000298663">
    <property type="component" value="Unassembled WGS sequence"/>
</dbReference>
<evidence type="ECO:0000313" key="4">
    <source>
        <dbReference type="EMBL" id="TKR59553.1"/>
    </source>
</evidence>
<protein>
    <recommendedName>
        <fullName evidence="3">ShKT domain-containing protein</fullName>
    </recommendedName>
</protein>
<evidence type="ECO:0000259" key="3">
    <source>
        <dbReference type="PROSITE" id="PS51670"/>
    </source>
</evidence>
<keyword evidence="1" id="KW-1015">Disulfide bond</keyword>
<proteinExistence type="predicted"/>
<dbReference type="InterPro" id="IPR003582">
    <property type="entry name" value="ShKT_dom"/>
</dbReference>
<feature type="domain" description="ShKT" evidence="3">
    <location>
        <begin position="85"/>
        <end position="124"/>
    </location>
</feature>
<dbReference type="Pfam" id="PF01549">
    <property type="entry name" value="ShK"/>
    <property type="match status" value="3"/>
</dbReference>
<dbReference type="PANTHER" id="PTHR21724:SF109">
    <property type="entry name" value="SHKT DOMAIN-CONTAINING PROTEIN"/>
    <property type="match status" value="1"/>
</dbReference>
<dbReference type="PROSITE" id="PS51670">
    <property type="entry name" value="SHKT"/>
    <property type="match status" value="2"/>
</dbReference>
<feature type="signal peptide" evidence="2">
    <location>
        <begin position="1"/>
        <end position="17"/>
    </location>
</feature>
<dbReference type="STRING" id="34508.A0A4U5LTY3"/>
<keyword evidence="2" id="KW-0732">Signal</keyword>
<dbReference type="SMART" id="SM00254">
    <property type="entry name" value="ShKT"/>
    <property type="match status" value="3"/>
</dbReference>
<reference evidence="4 5" key="2">
    <citation type="journal article" date="2019" name="G3 (Bethesda)">
        <title>Hybrid Assembly of the Genome of the Entomopathogenic Nematode Steinernema carpocapsae Identifies the X-Chromosome.</title>
        <authorList>
            <person name="Serra L."/>
            <person name="Macchietto M."/>
            <person name="Macias-Munoz A."/>
            <person name="McGill C.J."/>
            <person name="Rodriguez I.M."/>
            <person name="Rodriguez B."/>
            <person name="Murad R."/>
            <person name="Mortazavi A."/>
        </authorList>
    </citation>
    <scope>NUCLEOTIDE SEQUENCE [LARGE SCALE GENOMIC DNA]</scope>
    <source>
        <strain evidence="4 5">ALL</strain>
    </source>
</reference>
<evidence type="ECO:0000256" key="2">
    <source>
        <dbReference type="SAM" id="SignalP"/>
    </source>
</evidence>
<dbReference type="AlphaFoldDB" id="A0A4U5LTY3"/>
<name>A0A4U5LTY3_STECR</name>
<keyword evidence="5" id="KW-1185">Reference proteome</keyword>
<comment type="caution">
    <text evidence="4">The sequence shown here is derived from an EMBL/GenBank/DDBJ whole genome shotgun (WGS) entry which is preliminary data.</text>
</comment>
<dbReference type="Gene3D" id="1.10.10.1870">
    <property type="entry name" value="ShTK domain-like"/>
    <property type="match status" value="2"/>
</dbReference>
<dbReference type="OrthoDB" id="5868365at2759"/>
<sequence length="176" mass="18872">MLWAFLLFSVLLAVVASDTTTASAIATTNAPKCPGDTGTNCVDDVKDCDKMFADKANCDLAAFEDVAKKCSKTCGICCQNPKYACEDARNAADSCPRVKNACGTTDPQLRQWMADTCPKTCGLCNVGSCKDVLDDCFKMKLICRDFAAQPVLREQCPKTCDFCSSRGAPNPVPNPV</sequence>
<dbReference type="PANTHER" id="PTHR21724">
    <property type="entry name" value="SHKT DOMAIN-CONTAINING PROTEIN"/>
    <property type="match status" value="1"/>
</dbReference>
<feature type="disulfide bond" evidence="1">
    <location>
        <begin position="129"/>
        <end position="163"/>
    </location>
</feature>
<gene>
    <name evidence="4" type="ORF">L596_029206</name>
</gene>
<organism evidence="4 5">
    <name type="scientific">Steinernema carpocapsae</name>
    <name type="common">Entomopathogenic nematode</name>
    <dbReference type="NCBI Taxonomy" id="34508"/>
    <lineage>
        <taxon>Eukaryota</taxon>
        <taxon>Metazoa</taxon>
        <taxon>Ecdysozoa</taxon>
        <taxon>Nematoda</taxon>
        <taxon>Chromadorea</taxon>
        <taxon>Rhabditida</taxon>
        <taxon>Tylenchina</taxon>
        <taxon>Panagrolaimomorpha</taxon>
        <taxon>Strongyloidoidea</taxon>
        <taxon>Steinernematidae</taxon>
        <taxon>Steinernema</taxon>
    </lineage>
</organism>
<comment type="caution">
    <text evidence="1">Lacks conserved residue(s) required for the propagation of feature annotation.</text>
</comment>
<dbReference type="EMBL" id="AZBU02000012">
    <property type="protein sequence ID" value="TKR59553.1"/>
    <property type="molecule type" value="Genomic_DNA"/>
</dbReference>
<evidence type="ECO:0000313" key="5">
    <source>
        <dbReference type="Proteomes" id="UP000298663"/>
    </source>
</evidence>
<feature type="chain" id="PRO_5020516066" description="ShKT domain-containing protein" evidence="2">
    <location>
        <begin position="18"/>
        <end position="176"/>
    </location>
</feature>
<evidence type="ECO:0000256" key="1">
    <source>
        <dbReference type="PROSITE-ProRule" id="PRU01005"/>
    </source>
</evidence>
<feature type="domain" description="ShKT" evidence="3">
    <location>
        <begin position="129"/>
        <end position="163"/>
    </location>
</feature>
<accession>A0A4U5LTY3</accession>